<gene>
    <name evidence="2" type="ORF">TSOC_012486</name>
</gene>
<proteinExistence type="predicted"/>
<feature type="compositionally biased region" description="Low complexity" evidence="1">
    <location>
        <begin position="240"/>
        <end position="255"/>
    </location>
</feature>
<dbReference type="AlphaFoldDB" id="A0A2J7ZMX4"/>
<dbReference type="Proteomes" id="UP000236333">
    <property type="component" value="Unassembled WGS sequence"/>
</dbReference>
<sequence length="478" mass="50709">MASTMTCRPLQAVASPSGRVSSFCAVSRRSTPRAFGAGLLLRRDSFSQRHGLRAFGKVDDRRAEPGVAASSEEAKEAMVEACPSFFFEPLLRGLVLGIGAGILCETAHVALKVTDFASDGGSHLPSVAQIYEQLAPLFFVDHLAAISFWLLFYAIEAAAILTILRQYPDDKQAVIGSTVTLPKRLMPLKLSSIKRALYALLSRKAPQGTAADLQGGDDLLLVGDFNARIGSSAALQELPAQAQPAEAQQPPGAAASHDMAALAGVPRTRASRDNLVNASGRALGEMCRSHGLVVLNGRVAGDESGALTFPCANGGGSMIDLCLASPGLYGRAVALKVGAEYRRGGVATGRPFSDHLPVSLTLNLPVSEGVRAAAVQSRPARVRFDVRGWRRYSAAFAADDAAALAALQDVKEALELGEVNSTIAVERISGIVAKEMIKVFGRRRPAGLAQEDATWWNAECQQARDTMRERDAARGYRG</sequence>
<evidence type="ECO:0000256" key="1">
    <source>
        <dbReference type="SAM" id="MobiDB-lite"/>
    </source>
</evidence>
<keyword evidence="3" id="KW-1185">Reference proteome</keyword>
<dbReference type="InterPro" id="IPR036691">
    <property type="entry name" value="Endo/exonu/phosph_ase_sf"/>
</dbReference>
<dbReference type="SUPFAM" id="SSF56219">
    <property type="entry name" value="DNase I-like"/>
    <property type="match status" value="1"/>
</dbReference>
<comment type="caution">
    <text evidence="2">The sequence shown here is derived from an EMBL/GenBank/DDBJ whole genome shotgun (WGS) entry which is preliminary data.</text>
</comment>
<evidence type="ECO:0000313" key="2">
    <source>
        <dbReference type="EMBL" id="PNH01607.1"/>
    </source>
</evidence>
<dbReference type="EMBL" id="PGGS01000840">
    <property type="protein sequence ID" value="PNH01607.1"/>
    <property type="molecule type" value="Genomic_DNA"/>
</dbReference>
<name>A0A2J7ZMX4_9CHLO</name>
<organism evidence="2 3">
    <name type="scientific">Tetrabaena socialis</name>
    <dbReference type="NCBI Taxonomy" id="47790"/>
    <lineage>
        <taxon>Eukaryota</taxon>
        <taxon>Viridiplantae</taxon>
        <taxon>Chlorophyta</taxon>
        <taxon>core chlorophytes</taxon>
        <taxon>Chlorophyceae</taxon>
        <taxon>CS clade</taxon>
        <taxon>Chlamydomonadales</taxon>
        <taxon>Tetrabaenaceae</taxon>
        <taxon>Tetrabaena</taxon>
    </lineage>
</organism>
<dbReference type="OrthoDB" id="426882at2759"/>
<accession>A0A2J7ZMX4</accession>
<feature type="region of interest" description="Disordered" evidence="1">
    <location>
        <begin position="240"/>
        <end position="259"/>
    </location>
</feature>
<protein>
    <recommendedName>
        <fullName evidence="4">Endonuclease/exonuclease/phosphatase domain-containing protein</fullName>
    </recommendedName>
</protein>
<evidence type="ECO:0000313" key="3">
    <source>
        <dbReference type="Proteomes" id="UP000236333"/>
    </source>
</evidence>
<reference evidence="2 3" key="1">
    <citation type="journal article" date="2017" name="Mol. Biol. Evol.">
        <title>The 4-celled Tetrabaena socialis nuclear genome reveals the essential components for genetic control of cell number at the origin of multicellularity in the volvocine lineage.</title>
        <authorList>
            <person name="Featherston J."/>
            <person name="Arakaki Y."/>
            <person name="Hanschen E.R."/>
            <person name="Ferris P.J."/>
            <person name="Michod R.E."/>
            <person name="Olson B.J.S.C."/>
            <person name="Nozaki H."/>
            <person name="Durand P.M."/>
        </authorList>
    </citation>
    <scope>NUCLEOTIDE SEQUENCE [LARGE SCALE GENOMIC DNA]</scope>
    <source>
        <strain evidence="2 3">NIES-571</strain>
    </source>
</reference>
<dbReference type="Gene3D" id="3.60.10.10">
    <property type="entry name" value="Endonuclease/exonuclease/phosphatase"/>
    <property type="match status" value="1"/>
</dbReference>
<evidence type="ECO:0008006" key="4">
    <source>
        <dbReference type="Google" id="ProtNLM"/>
    </source>
</evidence>